<comment type="caution">
    <text evidence="1">The sequence shown here is derived from an EMBL/GenBank/DDBJ whole genome shotgun (WGS) entry which is preliminary data.</text>
</comment>
<proteinExistence type="predicted"/>
<accession>A0A093XBL3</accession>
<evidence type="ECO:0000313" key="1">
    <source>
        <dbReference type="EMBL" id="KFX42598.1"/>
    </source>
</evidence>
<name>A0A093XBL3_TALMA</name>
<organism evidence="1">
    <name type="scientific">Talaromyces marneffei PM1</name>
    <dbReference type="NCBI Taxonomy" id="1077442"/>
    <lineage>
        <taxon>Eukaryota</taxon>
        <taxon>Fungi</taxon>
        <taxon>Dikarya</taxon>
        <taxon>Ascomycota</taxon>
        <taxon>Pezizomycotina</taxon>
        <taxon>Eurotiomycetes</taxon>
        <taxon>Eurotiomycetidae</taxon>
        <taxon>Eurotiales</taxon>
        <taxon>Trichocomaceae</taxon>
        <taxon>Talaromyces</taxon>
        <taxon>Talaromyces sect. Talaromyces</taxon>
    </lineage>
</organism>
<gene>
    <name evidence="1" type="ORF">GQ26_0420070</name>
</gene>
<dbReference type="HOGENOM" id="CLU_2590512_0_0_1"/>
<sequence length="80" mass="8901">MAAIGQRYLQGITTISPQNVLNIPIDDLLLMVHMKDLNVSVGDCRYPANGELMKVVWETGLETDGAEERVLSASDWVRIE</sequence>
<dbReference type="EMBL" id="JPOX01000042">
    <property type="protein sequence ID" value="KFX42598.1"/>
    <property type="molecule type" value="Genomic_DNA"/>
</dbReference>
<reference evidence="1" key="1">
    <citation type="journal article" date="2014" name="PLoS Genet.">
        <title>Signature Gene Expression Reveals Novel Clues to the Molecular Mechanisms of Dimorphic Transition in Penicillium marneffei.</title>
        <authorList>
            <person name="Yang E."/>
            <person name="Wang G."/>
            <person name="Cai J."/>
            <person name="Woo P.C."/>
            <person name="Lau S.K."/>
            <person name="Yuen K.-Y."/>
            <person name="Chow W.-N."/>
            <person name="Lin X."/>
        </authorList>
    </citation>
    <scope>NUCLEOTIDE SEQUENCE [LARGE SCALE GENOMIC DNA]</scope>
    <source>
        <strain evidence="1">PM1</strain>
    </source>
</reference>
<protein>
    <submittedName>
        <fullName evidence="1">Uncharacterized protein</fullName>
    </submittedName>
</protein>
<dbReference type="AlphaFoldDB" id="A0A093XBL3"/>